<name>D6Y696_THEBD</name>
<keyword evidence="2" id="KW-1185">Reference proteome</keyword>
<gene>
    <name evidence="1" type="ordered locus">Tbis_2813</name>
</gene>
<reference evidence="1 2" key="1">
    <citation type="submission" date="2010-01" db="EMBL/GenBank/DDBJ databases">
        <title>The complete genome of Thermobispora bispora DSM 43833.</title>
        <authorList>
            <consortium name="US DOE Joint Genome Institute (JGI-PGF)"/>
            <person name="Lucas S."/>
            <person name="Copeland A."/>
            <person name="Lapidus A."/>
            <person name="Glavina del Rio T."/>
            <person name="Dalin E."/>
            <person name="Tice H."/>
            <person name="Bruce D."/>
            <person name="Goodwin L."/>
            <person name="Pitluck S."/>
            <person name="Kyrpides N."/>
            <person name="Mavromatis K."/>
            <person name="Ivanova N."/>
            <person name="Mikhailova N."/>
            <person name="Chertkov O."/>
            <person name="Brettin T."/>
            <person name="Detter J.C."/>
            <person name="Han C."/>
            <person name="Larimer F."/>
            <person name="Land M."/>
            <person name="Hauser L."/>
            <person name="Markowitz V."/>
            <person name="Cheng J.-F."/>
            <person name="Hugenholtz P."/>
            <person name="Woyke T."/>
            <person name="Wu D."/>
            <person name="Jando M."/>
            <person name="Schneider S."/>
            <person name="Klenk H.-P."/>
            <person name="Eisen J.A."/>
        </authorList>
    </citation>
    <scope>NUCLEOTIDE SEQUENCE [LARGE SCALE GENOMIC DNA]</scope>
    <source>
        <strain evidence="2">ATCC 19993 / DSM 43833 / CBS 139.67 / JCM 10125 / KCTC 9307 / NBRC 14880 / R51</strain>
    </source>
</reference>
<dbReference type="Proteomes" id="UP000006640">
    <property type="component" value="Chromosome"/>
</dbReference>
<proteinExistence type="predicted"/>
<accession>D6Y696</accession>
<organism evidence="1 2">
    <name type="scientific">Thermobispora bispora (strain ATCC 19993 / DSM 43833 / CBS 139.67 / JCM 10125 / KCTC 9307 / NBRC 14880 / R51)</name>
    <dbReference type="NCBI Taxonomy" id="469371"/>
    <lineage>
        <taxon>Bacteria</taxon>
        <taxon>Bacillati</taxon>
        <taxon>Actinomycetota</taxon>
        <taxon>Actinomycetes</taxon>
        <taxon>Streptosporangiales</taxon>
        <taxon>Streptosporangiaceae</taxon>
        <taxon>Thermobispora</taxon>
    </lineage>
</organism>
<dbReference type="AlphaFoldDB" id="D6Y696"/>
<evidence type="ECO:0000313" key="2">
    <source>
        <dbReference type="Proteomes" id="UP000006640"/>
    </source>
</evidence>
<dbReference type="HOGENOM" id="CLU_220492_0_0_11"/>
<protein>
    <submittedName>
        <fullName evidence="1">Uncharacterized protein</fullName>
    </submittedName>
</protein>
<dbReference type="EMBL" id="CP001874">
    <property type="protein sequence ID" value="ADG89512.1"/>
    <property type="molecule type" value="Genomic_DNA"/>
</dbReference>
<evidence type="ECO:0000313" key="1">
    <source>
        <dbReference type="EMBL" id="ADG89512.1"/>
    </source>
</evidence>
<dbReference type="KEGG" id="tbi:Tbis_2813"/>
<sequence length="36" mass="4102">MSDTYPWNRPEDEENEAAAALQMALDRRDNGGPPQR</sequence>